<keyword evidence="2" id="KW-0004">4Fe-4S</keyword>
<dbReference type="PROSITE" id="PS51918">
    <property type="entry name" value="RADICAL_SAM"/>
    <property type="match status" value="1"/>
</dbReference>
<dbReference type="GO" id="GO:0051539">
    <property type="term" value="F:4 iron, 4 sulfur cluster binding"/>
    <property type="evidence" value="ECO:0007669"/>
    <property type="project" value="UniProtKB-KW"/>
</dbReference>
<dbReference type="EMBL" id="BARW01021359">
    <property type="protein sequence ID" value="GAI88354.1"/>
    <property type="molecule type" value="Genomic_DNA"/>
</dbReference>
<dbReference type="InterPro" id="IPR058240">
    <property type="entry name" value="rSAM_sf"/>
</dbReference>
<dbReference type="GO" id="GO:0061798">
    <property type="term" value="F:GTP 3',8'-cyclase activity"/>
    <property type="evidence" value="ECO:0007669"/>
    <property type="project" value="TreeGrafter"/>
</dbReference>
<evidence type="ECO:0000313" key="9">
    <source>
        <dbReference type="EMBL" id="GAI88354.1"/>
    </source>
</evidence>
<dbReference type="InterPro" id="IPR000385">
    <property type="entry name" value="MoaA_NifB_PqqE_Fe-S-bd_CS"/>
</dbReference>
<organism evidence="9">
    <name type="scientific">marine sediment metagenome</name>
    <dbReference type="NCBI Taxonomy" id="412755"/>
    <lineage>
        <taxon>unclassified sequences</taxon>
        <taxon>metagenomes</taxon>
        <taxon>ecological metagenomes</taxon>
    </lineage>
</organism>
<gene>
    <name evidence="9" type="ORF">S12H4_35888</name>
</gene>
<dbReference type="GO" id="GO:0006777">
    <property type="term" value="P:Mo-molybdopterin cofactor biosynthetic process"/>
    <property type="evidence" value="ECO:0007669"/>
    <property type="project" value="UniProtKB-KW"/>
</dbReference>
<evidence type="ECO:0000256" key="2">
    <source>
        <dbReference type="ARBA" id="ARBA00022485"/>
    </source>
</evidence>
<dbReference type="SFLD" id="SFLDS00029">
    <property type="entry name" value="Radical_SAM"/>
    <property type="match status" value="1"/>
</dbReference>
<dbReference type="GO" id="GO:0061799">
    <property type="term" value="F:cyclic pyranopterin monophosphate synthase activity"/>
    <property type="evidence" value="ECO:0007669"/>
    <property type="project" value="TreeGrafter"/>
</dbReference>
<dbReference type="InterPro" id="IPR050105">
    <property type="entry name" value="MoCo_biosynth_MoaA/MoaC"/>
</dbReference>
<dbReference type="PANTHER" id="PTHR22960:SF0">
    <property type="entry name" value="MOLYBDENUM COFACTOR BIOSYNTHESIS PROTEIN 1"/>
    <property type="match status" value="1"/>
</dbReference>
<dbReference type="InterPro" id="IPR013785">
    <property type="entry name" value="Aldolase_TIM"/>
</dbReference>
<evidence type="ECO:0000256" key="4">
    <source>
        <dbReference type="ARBA" id="ARBA00022723"/>
    </source>
</evidence>
<evidence type="ECO:0000256" key="1">
    <source>
        <dbReference type="ARBA" id="ARBA00001966"/>
    </source>
</evidence>
<evidence type="ECO:0000256" key="5">
    <source>
        <dbReference type="ARBA" id="ARBA00023004"/>
    </source>
</evidence>
<evidence type="ECO:0000256" key="7">
    <source>
        <dbReference type="ARBA" id="ARBA00023150"/>
    </source>
</evidence>
<dbReference type="GO" id="GO:0046872">
    <property type="term" value="F:metal ion binding"/>
    <property type="evidence" value="ECO:0007669"/>
    <property type="project" value="UniProtKB-KW"/>
</dbReference>
<keyword evidence="7" id="KW-0501">Molybdenum cofactor biosynthesis</keyword>
<sequence length="64" mass="7203">MTGLSDSFQRPINYLRISVTDRCNLRCIYCMPSDGVSLMSHQDILTYEEIYTVALAAAELGIDK</sequence>
<keyword evidence="3" id="KW-0949">S-adenosyl-L-methionine</keyword>
<evidence type="ECO:0000256" key="3">
    <source>
        <dbReference type="ARBA" id="ARBA00022691"/>
    </source>
</evidence>
<comment type="cofactor">
    <cofactor evidence="1">
        <name>[4Fe-4S] cluster</name>
        <dbReference type="ChEBI" id="CHEBI:49883"/>
    </cofactor>
</comment>
<comment type="caution">
    <text evidence="9">The sequence shown here is derived from an EMBL/GenBank/DDBJ whole genome shotgun (WGS) entry which is preliminary data.</text>
</comment>
<dbReference type="InterPro" id="IPR007197">
    <property type="entry name" value="rSAM"/>
</dbReference>
<dbReference type="AlphaFoldDB" id="X1U7Q2"/>
<evidence type="ECO:0000259" key="8">
    <source>
        <dbReference type="PROSITE" id="PS51918"/>
    </source>
</evidence>
<keyword evidence="6" id="KW-0411">Iron-sulfur</keyword>
<keyword evidence="4" id="KW-0479">Metal-binding</keyword>
<dbReference type="PROSITE" id="PS01305">
    <property type="entry name" value="MOAA_NIFB_PQQE"/>
    <property type="match status" value="1"/>
</dbReference>
<dbReference type="SUPFAM" id="SSF102114">
    <property type="entry name" value="Radical SAM enzymes"/>
    <property type="match status" value="1"/>
</dbReference>
<proteinExistence type="predicted"/>
<evidence type="ECO:0000256" key="6">
    <source>
        <dbReference type="ARBA" id="ARBA00023014"/>
    </source>
</evidence>
<protein>
    <recommendedName>
        <fullName evidence="8">Radical SAM core domain-containing protein</fullName>
    </recommendedName>
</protein>
<feature type="domain" description="Radical SAM core" evidence="8">
    <location>
        <begin position="7"/>
        <end position="64"/>
    </location>
</feature>
<accession>X1U7Q2</accession>
<dbReference type="Gene3D" id="3.20.20.70">
    <property type="entry name" value="Aldolase class I"/>
    <property type="match status" value="1"/>
</dbReference>
<feature type="non-terminal residue" evidence="9">
    <location>
        <position position="64"/>
    </location>
</feature>
<name>X1U7Q2_9ZZZZ</name>
<reference evidence="9" key="1">
    <citation type="journal article" date="2014" name="Front. Microbiol.">
        <title>High frequency of phylogenetically diverse reductive dehalogenase-homologous genes in deep subseafloor sedimentary metagenomes.</title>
        <authorList>
            <person name="Kawai M."/>
            <person name="Futagami T."/>
            <person name="Toyoda A."/>
            <person name="Takaki Y."/>
            <person name="Nishi S."/>
            <person name="Hori S."/>
            <person name="Arai W."/>
            <person name="Tsubouchi T."/>
            <person name="Morono Y."/>
            <person name="Uchiyama I."/>
            <person name="Ito T."/>
            <person name="Fujiyama A."/>
            <person name="Inagaki F."/>
            <person name="Takami H."/>
        </authorList>
    </citation>
    <scope>NUCLEOTIDE SEQUENCE</scope>
    <source>
        <strain evidence="9">Expedition CK06-06</strain>
    </source>
</reference>
<dbReference type="SFLD" id="SFLDG01067">
    <property type="entry name" value="SPASM/twitch_domain_containing"/>
    <property type="match status" value="1"/>
</dbReference>
<keyword evidence="5" id="KW-0408">Iron</keyword>
<dbReference type="PANTHER" id="PTHR22960">
    <property type="entry name" value="MOLYBDOPTERIN COFACTOR SYNTHESIS PROTEIN A"/>
    <property type="match status" value="1"/>
</dbReference>